<dbReference type="PANTHER" id="PTHR33867">
    <property type="entry name" value="RIBOSOME MATURATION FACTOR RIMP"/>
    <property type="match status" value="1"/>
</dbReference>
<proteinExistence type="inferred from homology"/>
<dbReference type="InterPro" id="IPR003728">
    <property type="entry name" value="Ribosome_maturation_RimP"/>
</dbReference>
<dbReference type="HAMAP" id="MF_01077">
    <property type="entry name" value="RimP"/>
    <property type="match status" value="1"/>
</dbReference>
<dbReference type="InterPro" id="IPR028998">
    <property type="entry name" value="RimP_C"/>
</dbReference>
<accession>A0ABW1WXH5</accession>
<reference evidence="8" key="1">
    <citation type="journal article" date="2019" name="Int. J. Syst. Evol. Microbiol.">
        <title>The Global Catalogue of Microorganisms (GCM) 10K type strain sequencing project: providing services to taxonomists for standard genome sequencing and annotation.</title>
        <authorList>
            <consortium name="The Broad Institute Genomics Platform"/>
            <consortium name="The Broad Institute Genome Sequencing Center for Infectious Disease"/>
            <person name="Wu L."/>
            <person name="Ma J."/>
        </authorList>
    </citation>
    <scope>NUCLEOTIDE SEQUENCE [LARGE SCALE GENOMIC DNA]</scope>
    <source>
        <strain evidence="8">CGMCC 1.15277</strain>
    </source>
</reference>
<dbReference type="CDD" id="cd01734">
    <property type="entry name" value="YlxS_C"/>
    <property type="match status" value="1"/>
</dbReference>
<dbReference type="EMBL" id="JBHSUA010000007">
    <property type="protein sequence ID" value="MFC6395761.1"/>
    <property type="molecule type" value="Genomic_DNA"/>
</dbReference>
<dbReference type="Proteomes" id="UP001596266">
    <property type="component" value="Unassembled WGS sequence"/>
</dbReference>
<dbReference type="InterPro" id="IPR028989">
    <property type="entry name" value="RimP_N"/>
</dbReference>
<dbReference type="Pfam" id="PF02576">
    <property type="entry name" value="RimP_N"/>
    <property type="match status" value="1"/>
</dbReference>
<evidence type="ECO:0000259" key="5">
    <source>
        <dbReference type="Pfam" id="PF02576"/>
    </source>
</evidence>
<dbReference type="Pfam" id="PF17384">
    <property type="entry name" value="DUF150_C"/>
    <property type="match status" value="1"/>
</dbReference>
<comment type="caution">
    <text evidence="7">The sequence shown here is derived from an EMBL/GenBank/DDBJ whole genome shotgun (WGS) entry which is preliminary data.</text>
</comment>
<feature type="region of interest" description="Disordered" evidence="4">
    <location>
        <begin position="163"/>
        <end position="222"/>
    </location>
</feature>
<keyword evidence="2 3" id="KW-0690">Ribosome biogenesis</keyword>
<evidence type="ECO:0000256" key="1">
    <source>
        <dbReference type="ARBA" id="ARBA00022490"/>
    </source>
</evidence>
<evidence type="ECO:0000256" key="3">
    <source>
        <dbReference type="HAMAP-Rule" id="MF_01077"/>
    </source>
</evidence>
<feature type="domain" description="Ribosome maturation factor RimP C-terminal" evidence="6">
    <location>
        <begin position="90"/>
        <end position="160"/>
    </location>
</feature>
<feature type="compositionally biased region" description="Acidic residues" evidence="4">
    <location>
        <begin position="168"/>
        <end position="222"/>
    </location>
</feature>
<evidence type="ECO:0000256" key="2">
    <source>
        <dbReference type="ARBA" id="ARBA00022517"/>
    </source>
</evidence>
<evidence type="ECO:0000313" key="8">
    <source>
        <dbReference type="Proteomes" id="UP001596266"/>
    </source>
</evidence>
<evidence type="ECO:0000256" key="4">
    <source>
        <dbReference type="SAM" id="MobiDB-lite"/>
    </source>
</evidence>
<keyword evidence="8" id="KW-1185">Reference proteome</keyword>
<dbReference type="InterPro" id="IPR035956">
    <property type="entry name" value="RimP_N_sf"/>
</dbReference>
<dbReference type="SUPFAM" id="SSF75420">
    <property type="entry name" value="YhbC-like, N-terminal domain"/>
    <property type="match status" value="1"/>
</dbReference>
<comment type="function">
    <text evidence="3">Required for maturation of 30S ribosomal subunits.</text>
</comment>
<sequence>MDEQTLVDLISPVLEAHRLELDSLDIIPAGKRKVLRITVDGEGPKGRGPLLDQISLATRDISEALDASDSVGNNPYTLEVSSRGVGKPLLEPKHYRRNIGRLVAVNLVDGSQVTGRLTEADDEQLTVIVEPEPGKRLPKGLDPVNTIAIAEVNKAVVKVEMNRKHDPELDDLGDESEDDDDDFIEDEESEGDGSEDEESEGDGSEDEESEDESMNENENEEN</sequence>
<dbReference type="Gene3D" id="3.30.300.70">
    <property type="entry name" value="RimP-like superfamily, N-terminal"/>
    <property type="match status" value="1"/>
</dbReference>
<comment type="subcellular location">
    <subcellularLocation>
        <location evidence="3">Cytoplasm</location>
    </subcellularLocation>
</comment>
<organism evidence="7 8">
    <name type="scientific">Luteococcus sanguinis</name>
    <dbReference type="NCBI Taxonomy" id="174038"/>
    <lineage>
        <taxon>Bacteria</taxon>
        <taxon>Bacillati</taxon>
        <taxon>Actinomycetota</taxon>
        <taxon>Actinomycetes</taxon>
        <taxon>Propionibacteriales</taxon>
        <taxon>Propionibacteriaceae</taxon>
        <taxon>Luteococcus</taxon>
    </lineage>
</organism>
<comment type="similarity">
    <text evidence="3">Belongs to the RimP family.</text>
</comment>
<evidence type="ECO:0000313" key="7">
    <source>
        <dbReference type="EMBL" id="MFC6395761.1"/>
    </source>
</evidence>
<evidence type="ECO:0000259" key="6">
    <source>
        <dbReference type="Pfam" id="PF17384"/>
    </source>
</evidence>
<dbReference type="PANTHER" id="PTHR33867:SF1">
    <property type="entry name" value="RIBOSOME MATURATION FACTOR RIMP"/>
    <property type="match status" value="1"/>
</dbReference>
<gene>
    <name evidence="3 7" type="primary">rimP</name>
    <name evidence="7" type="ORF">ACFP57_01955</name>
</gene>
<keyword evidence="1 3" id="KW-0963">Cytoplasm</keyword>
<dbReference type="NCBIfam" id="NF000930">
    <property type="entry name" value="PRK00092.2-2"/>
    <property type="match status" value="1"/>
</dbReference>
<name>A0ABW1WXH5_9ACTN</name>
<protein>
    <recommendedName>
        <fullName evidence="3">Ribosome maturation factor RimP</fullName>
    </recommendedName>
</protein>
<feature type="domain" description="Ribosome maturation factor RimP N-terminal" evidence="5">
    <location>
        <begin position="9"/>
        <end position="85"/>
    </location>
</feature>